<dbReference type="Pfam" id="PF01965">
    <property type="entry name" value="DJ-1_PfpI"/>
    <property type="match status" value="1"/>
</dbReference>
<sequence length="382" mass="42108">MKHSKHYLYSFIAWLPIQFLSLVFLSLGLLSFELIASDNKKVLMVVSAHGQQQGKEAPGYEFDEFAKAYLVFKAHDVDVDIASPKGGAVDADKYDPNKPYNAQVLNDTAIMAKLNNTQPTATLNAVHYDGIFIVGGKGAMFDLPNDLPLQRLIADIYQQNGTVAAVCHGPAALVNVKLADGNFLVTNKIVNGFTNQEEQLFGQKWLPKFEFMLEDKLTERGGKFQSSDIMLSHVAVDERLITGQNPSSTVGVAKALIESLGIKTVDIAQFSDDRTLSIVADILKGNIQAEKALLSTPEQFNIQLVGMYGFYYFKATETDTEIANALKLMKLGQKSINSTKLDMQIAKAQYKLGDMAATKETLHQILVDKPDFESARDMLNSL</sequence>
<feature type="transmembrane region" description="Helical" evidence="4">
    <location>
        <begin position="7"/>
        <end position="32"/>
    </location>
</feature>
<keyword evidence="7" id="KW-1185">Reference proteome</keyword>
<feature type="domain" description="DJ-1/PfpI" evidence="5">
    <location>
        <begin position="60"/>
        <end position="258"/>
    </location>
</feature>
<dbReference type="AlphaFoldDB" id="A0AA37WL61"/>
<dbReference type="Gene3D" id="3.40.50.880">
    <property type="match status" value="1"/>
</dbReference>
<evidence type="ECO:0000313" key="7">
    <source>
        <dbReference type="Proteomes" id="UP001156601"/>
    </source>
</evidence>
<keyword evidence="2" id="KW-0456">Lyase</keyword>
<keyword evidence="4" id="KW-0472">Membrane</keyword>
<comment type="caution">
    <text evidence="6">The sequence shown here is derived from an EMBL/GenBank/DDBJ whole genome shotgun (WGS) entry which is preliminary data.</text>
</comment>
<dbReference type="SUPFAM" id="SSF52317">
    <property type="entry name" value="Class I glutamine amidotransferase-like"/>
    <property type="match status" value="1"/>
</dbReference>
<dbReference type="InterPro" id="IPR029062">
    <property type="entry name" value="Class_I_gatase-like"/>
</dbReference>
<reference evidence="6" key="2">
    <citation type="submission" date="2023-01" db="EMBL/GenBank/DDBJ databases">
        <title>Draft genome sequence of Agaribacter marinus strain NBRC 110023.</title>
        <authorList>
            <person name="Sun Q."/>
            <person name="Mori K."/>
        </authorList>
    </citation>
    <scope>NUCLEOTIDE SEQUENCE</scope>
    <source>
        <strain evidence="6">NBRC 110023</strain>
    </source>
</reference>
<comment type="similarity">
    <text evidence="3">Belongs to the peptidase C56 family. HSP31-like subfamily.</text>
</comment>
<dbReference type="GO" id="GO:0005737">
    <property type="term" value="C:cytoplasm"/>
    <property type="evidence" value="ECO:0007669"/>
    <property type="project" value="TreeGrafter"/>
</dbReference>
<gene>
    <name evidence="6" type="ORF">GCM10007852_24780</name>
</gene>
<dbReference type="EMBL" id="BSOT01000006">
    <property type="protein sequence ID" value="GLR71570.1"/>
    <property type="molecule type" value="Genomic_DNA"/>
</dbReference>
<dbReference type="PANTHER" id="PTHR48094">
    <property type="entry name" value="PROTEIN/NUCLEIC ACID DEGLYCASE DJ-1-RELATED"/>
    <property type="match status" value="1"/>
</dbReference>
<evidence type="ECO:0000313" key="6">
    <source>
        <dbReference type="EMBL" id="GLR71570.1"/>
    </source>
</evidence>
<dbReference type="InterPro" id="IPR002818">
    <property type="entry name" value="DJ-1/PfpI"/>
</dbReference>
<name>A0AA37WL61_9ALTE</name>
<evidence type="ECO:0000256" key="4">
    <source>
        <dbReference type="SAM" id="Phobius"/>
    </source>
</evidence>
<protein>
    <recommendedName>
        <fullName evidence="5">DJ-1/PfpI domain-containing protein</fullName>
    </recommendedName>
</protein>
<evidence type="ECO:0000259" key="5">
    <source>
        <dbReference type="Pfam" id="PF01965"/>
    </source>
</evidence>
<proteinExistence type="inferred from homology"/>
<dbReference type="InterPro" id="IPR050325">
    <property type="entry name" value="Prot/Nucl_acid_deglycase"/>
</dbReference>
<dbReference type="RefSeq" id="WP_284217920.1">
    <property type="nucleotide sequence ID" value="NZ_BSOT01000006.1"/>
</dbReference>
<evidence type="ECO:0000256" key="2">
    <source>
        <dbReference type="ARBA" id="ARBA00023239"/>
    </source>
</evidence>
<dbReference type="GO" id="GO:0019172">
    <property type="term" value="F:glyoxalase III activity"/>
    <property type="evidence" value="ECO:0007669"/>
    <property type="project" value="TreeGrafter"/>
</dbReference>
<dbReference type="CDD" id="cd03141">
    <property type="entry name" value="GATase1_Hsp31_like"/>
    <property type="match status" value="1"/>
</dbReference>
<keyword evidence="1" id="KW-0346">Stress response</keyword>
<organism evidence="6 7">
    <name type="scientific">Agaribacter marinus</name>
    <dbReference type="NCBI Taxonomy" id="1431249"/>
    <lineage>
        <taxon>Bacteria</taxon>
        <taxon>Pseudomonadati</taxon>
        <taxon>Pseudomonadota</taxon>
        <taxon>Gammaproteobacteria</taxon>
        <taxon>Alteromonadales</taxon>
        <taxon>Alteromonadaceae</taxon>
        <taxon>Agaribacter</taxon>
    </lineage>
</organism>
<evidence type="ECO:0000256" key="3">
    <source>
        <dbReference type="ARBA" id="ARBA00038493"/>
    </source>
</evidence>
<dbReference type="Proteomes" id="UP001156601">
    <property type="component" value="Unassembled WGS sequence"/>
</dbReference>
<evidence type="ECO:0000256" key="1">
    <source>
        <dbReference type="ARBA" id="ARBA00023016"/>
    </source>
</evidence>
<dbReference type="PANTHER" id="PTHR48094:SF11">
    <property type="entry name" value="GLUTATHIONE-INDEPENDENT GLYOXALASE HSP31-RELATED"/>
    <property type="match status" value="1"/>
</dbReference>
<reference evidence="6" key="1">
    <citation type="journal article" date="2014" name="Int. J. Syst. Evol. Microbiol.">
        <title>Complete genome sequence of Corynebacterium casei LMG S-19264T (=DSM 44701T), isolated from a smear-ripened cheese.</title>
        <authorList>
            <consortium name="US DOE Joint Genome Institute (JGI-PGF)"/>
            <person name="Walter F."/>
            <person name="Albersmeier A."/>
            <person name="Kalinowski J."/>
            <person name="Ruckert C."/>
        </authorList>
    </citation>
    <scope>NUCLEOTIDE SEQUENCE</scope>
    <source>
        <strain evidence="6">NBRC 110023</strain>
    </source>
</reference>
<dbReference type="GO" id="GO:0019243">
    <property type="term" value="P:methylglyoxal catabolic process to D-lactate via S-lactoyl-glutathione"/>
    <property type="evidence" value="ECO:0007669"/>
    <property type="project" value="TreeGrafter"/>
</dbReference>
<keyword evidence="4" id="KW-1133">Transmembrane helix</keyword>
<keyword evidence="4" id="KW-0812">Transmembrane</keyword>
<accession>A0AA37WL61</accession>